<proteinExistence type="predicted"/>
<gene>
    <name evidence="1" type="ordered locus">Sinac_2203</name>
</gene>
<dbReference type="HOGENOM" id="CLU_1958103_0_0_0"/>
<organism evidence="1 2">
    <name type="scientific">Singulisphaera acidiphila (strain ATCC BAA-1392 / DSM 18658 / VKM B-2454 / MOB10)</name>
    <dbReference type="NCBI Taxonomy" id="886293"/>
    <lineage>
        <taxon>Bacteria</taxon>
        <taxon>Pseudomonadati</taxon>
        <taxon>Planctomycetota</taxon>
        <taxon>Planctomycetia</taxon>
        <taxon>Isosphaerales</taxon>
        <taxon>Isosphaeraceae</taxon>
        <taxon>Singulisphaera</taxon>
    </lineage>
</organism>
<dbReference type="KEGG" id="saci:Sinac_2203"/>
<accession>L0DAW7</accession>
<protein>
    <submittedName>
        <fullName evidence="1">Uncharacterized protein</fullName>
    </submittedName>
</protein>
<keyword evidence="2" id="KW-1185">Reference proteome</keyword>
<dbReference type="EMBL" id="CP003364">
    <property type="protein sequence ID" value="AGA26524.1"/>
    <property type="molecule type" value="Genomic_DNA"/>
</dbReference>
<name>L0DAW7_SINAD</name>
<dbReference type="Proteomes" id="UP000010798">
    <property type="component" value="Chromosome"/>
</dbReference>
<evidence type="ECO:0000313" key="1">
    <source>
        <dbReference type="EMBL" id="AGA26524.1"/>
    </source>
</evidence>
<sequence>MTASAKSKSRPTLSIASLCRTERIAETFSKTQLDLFIGIGMSKDDILRLVWINNEVRYSEILNSIASGSAVEASIKKAEIDELRDRNAASMRMTMKFYKSRYKVEFTEFMTIDDFAFRIRLMTTDGHP</sequence>
<evidence type="ECO:0000313" key="2">
    <source>
        <dbReference type="Proteomes" id="UP000010798"/>
    </source>
</evidence>
<reference evidence="1 2" key="1">
    <citation type="submission" date="2012-02" db="EMBL/GenBank/DDBJ databases">
        <title>Complete sequence of chromosome of Singulisphaera acidiphila DSM 18658.</title>
        <authorList>
            <consortium name="US DOE Joint Genome Institute (JGI-PGF)"/>
            <person name="Lucas S."/>
            <person name="Copeland A."/>
            <person name="Lapidus A."/>
            <person name="Glavina del Rio T."/>
            <person name="Dalin E."/>
            <person name="Tice H."/>
            <person name="Bruce D."/>
            <person name="Goodwin L."/>
            <person name="Pitluck S."/>
            <person name="Peters L."/>
            <person name="Ovchinnikova G."/>
            <person name="Chertkov O."/>
            <person name="Kyrpides N."/>
            <person name="Mavromatis K."/>
            <person name="Ivanova N."/>
            <person name="Brettin T."/>
            <person name="Detter J.C."/>
            <person name="Han C."/>
            <person name="Larimer F."/>
            <person name="Land M."/>
            <person name="Hauser L."/>
            <person name="Markowitz V."/>
            <person name="Cheng J.-F."/>
            <person name="Hugenholtz P."/>
            <person name="Woyke T."/>
            <person name="Wu D."/>
            <person name="Tindall B."/>
            <person name="Pomrenke H."/>
            <person name="Brambilla E."/>
            <person name="Klenk H.-P."/>
            <person name="Eisen J.A."/>
        </authorList>
    </citation>
    <scope>NUCLEOTIDE SEQUENCE [LARGE SCALE GENOMIC DNA]</scope>
    <source>
        <strain evidence="2">ATCC BAA-1392 / DSM 18658 / VKM B-2454 / MOB10</strain>
    </source>
</reference>
<dbReference type="AlphaFoldDB" id="L0DAW7"/>